<dbReference type="PANTHER" id="PTHR33376">
    <property type="match status" value="1"/>
</dbReference>
<dbReference type="Pfam" id="PF03480">
    <property type="entry name" value="DctP"/>
    <property type="match status" value="1"/>
</dbReference>
<evidence type="ECO:0000313" key="4">
    <source>
        <dbReference type="EMBL" id="MFD1360852.1"/>
    </source>
</evidence>
<organism evidence="4 5">
    <name type="scientific">Lentibacillus salinarum</name>
    <dbReference type="NCBI Taxonomy" id="446820"/>
    <lineage>
        <taxon>Bacteria</taxon>
        <taxon>Bacillati</taxon>
        <taxon>Bacillota</taxon>
        <taxon>Bacilli</taxon>
        <taxon>Bacillales</taxon>
        <taxon>Bacillaceae</taxon>
        <taxon>Lentibacillus</taxon>
    </lineage>
</organism>
<dbReference type="InterPro" id="IPR018389">
    <property type="entry name" value="DctP_fam"/>
</dbReference>
<accession>A0ABW3ZRZ8</accession>
<dbReference type="InterPro" id="IPR004682">
    <property type="entry name" value="TRAP_DctP"/>
</dbReference>
<dbReference type="InterPro" id="IPR038404">
    <property type="entry name" value="TRAP_DctP_sf"/>
</dbReference>
<dbReference type="NCBIfam" id="TIGR00787">
    <property type="entry name" value="dctP"/>
    <property type="match status" value="1"/>
</dbReference>
<evidence type="ECO:0000313" key="5">
    <source>
        <dbReference type="Proteomes" id="UP001597178"/>
    </source>
</evidence>
<keyword evidence="5" id="KW-1185">Reference proteome</keyword>
<proteinExistence type="inferred from homology"/>
<dbReference type="CDD" id="cd13603">
    <property type="entry name" value="PBP2_TRAP_Siap_TeaA_like"/>
    <property type="match status" value="1"/>
</dbReference>
<dbReference type="EMBL" id="JBHTNH010000003">
    <property type="protein sequence ID" value="MFD1360852.1"/>
    <property type="molecule type" value="Genomic_DNA"/>
</dbReference>
<reference evidence="5" key="1">
    <citation type="journal article" date="2019" name="Int. J. Syst. Evol. Microbiol.">
        <title>The Global Catalogue of Microorganisms (GCM) 10K type strain sequencing project: providing services to taxonomists for standard genome sequencing and annotation.</title>
        <authorList>
            <consortium name="The Broad Institute Genomics Platform"/>
            <consortium name="The Broad Institute Genome Sequencing Center for Infectious Disease"/>
            <person name="Wu L."/>
            <person name="Ma J."/>
        </authorList>
    </citation>
    <scope>NUCLEOTIDE SEQUENCE [LARGE SCALE GENOMIC DNA]</scope>
    <source>
        <strain evidence="5">CCUG 54822</strain>
    </source>
</reference>
<dbReference type="Gene3D" id="3.40.190.170">
    <property type="entry name" value="Bacterial extracellular solute-binding protein, family 7"/>
    <property type="match status" value="1"/>
</dbReference>
<evidence type="ECO:0000256" key="2">
    <source>
        <dbReference type="ARBA" id="ARBA00022448"/>
    </source>
</evidence>
<keyword evidence="3" id="KW-0732">Signal</keyword>
<name>A0ABW3ZRZ8_9BACI</name>
<gene>
    <name evidence="4" type="ORF">ACFQ4A_04060</name>
</gene>
<dbReference type="PIRSF" id="PIRSF006470">
    <property type="entry name" value="DctB"/>
    <property type="match status" value="1"/>
</dbReference>
<protein>
    <submittedName>
        <fullName evidence="4">TRAP transporter substrate-binding protein</fullName>
    </submittedName>
</protein>
<dbReference type="NCBIfam" id="NF037995">
    <property type="entry name" value="TRAP_S1"/>
    <property type="match status" value="1"/>
</dbReference>
<evidence type="ECO:0000256" key="1">
    <source>
        <dbReference type="ARBA" id="ARBA00009023"/>
    </source>
</evidence>
<dbReference type="PANTHER" id="PTHR33376:SF7">
    <property type="entry name" value="C4-DICARBOXYLATE-BINDING PROTEIN DCTB"/>
    <property type="match status" value="1"/>
</dbReference>
<dbReference type="PROSITE" id="PS51257">
    <property type="entry name" value="PROKAR_LIPOPROTEIN"/>
    <property type="match status" value="1"/>
</dbReference>
<comment type="caution">
    <text evidence="4">The sequence shown here is derived from an EMBL/GenBank/DDBJ whole genome shotgun (WGS) entry which is preliminary data.</text>
</comment>
<evidence type="ECO:0000256" key="3">
    <source>
        <dbReference type="ARBA" id="ARBA00022729"/>
    </source>
</evidence>
<comment type="similarity">
    <text evidence="1">Belongs to the bacterial solute-binding protein 7 family.</text>
</comment>
<sequence length="340" mass="38066">MKKIIGIKTVLIFMSLLLVLAGCGGEQESVSGEDSNSKEVIELQLGHIATETNPYHLLAEEFKELVEERSNGRLKINIFPNAQLGEERELLEAMTFGNLDLAVITTSPVTNFVPEFGVLDIPYLFEDWDQANTFVESNIADKLLKETEEVGIKTYGFVPRGFRSVTTSNHPVENPEDMDGLKIRVIESEVYLDTINEMGATATAMPWGDAYTAMQQGAIDGQENDYSIIYTQNVPEVQKYLSLTEHIFAVNTLMGSTSNIEQLPEDLQKIIEESAVEATESMGEHNLAEADNLRQKIEEEGMEINEVDKDSFIEAVSDTQEKYSEQYGSTYFQDIKALFD</sequence>
<keyword evidence="2" id="KW-0813">Transport</keyword>
<dbReference type="Proteomes" id="UP001597178">
    <property type="component" value="Unassembled WGS sequence"/>
</dbReference>
<dbReference type="RefSeq" id="WP_382397830.1">
    <property type="nucleotide sequence ID" value="NZ_JBHTNH010000003.1"/>
</dbReference>